<dbReference type="HAMAP" id="MF_00212">
    <property type="entry name" value="MQO"/>
    <property type="match status" value="1"/>
</dbReference>
<dbReference type="EMBL" id="LXIE01000036">
    <property type="protein sequence ID" value="OAD90565.1"/>
    <property type="molecule type" value="Genomic_DNA"/>
</dbReference>
<comment type="caution">
    <text evidence="11">The sequence shown here is derived from an EMBL/GenBank/DDBJ whole genome shotgun (WGS) entry which is preliminary data.</text>
</comment>
<dbReference type="InterPro" id="IPR036188">
    <property type="entry name" value="FAD/NAD-bd_sf"/>
</dbReference>
<dbReference type="GO" id="GO:0006099">
    <property type="term" value="P:tricarboxylic acid cycle"/>
    <property type="evidence" value="ECO:0007669"/>
    <property type="project" value="UniProtKB-UniRule"/>
</dbReference>
<dbReference type="PANTHER" id="PTHR43104">
    <property type="entry name" value="L-2-HYDROXYGLUTARATE DEHYDROGENASE, MITOCHONDRIAL"/>
    <property type="match status" value="1"/>
</dbReference>
<dbReference type="Pfam" id="PF06039">
    <property type="entry name" value="Mqo"/>
    <property type="match status" value="1"/>
</dbReference>
<dbReference type="AlphaFoldDB" id="A0A1A9LDV8"/>
<comment type="cofactor">
    <cofactor evidence="2 9">
        <name>FAD</name>
        <dbReference type="ChEBI" id="CHEBI:57692"/>
    </cofactor>
</comment>
<dbReference type="GO" id="GO:0008924">
    <property type="term" value="F:L-malate dehydrogenase (quinone) activity"/>
    <property type="evidence" value="ECO:0007669"/>
    <property type="project" value="UniProtKB-UniRule"/>
</dbReference>
<feature type="transmembrane region" description="Helical" evidence="10">
    <location>
        <begin position="12"/>
        <end position="32"/>
    </location>
</feature>
<dbReference type="NCBIfam" id="NF003606">
    <property type="entry name" value="PRK05257.2-1"/>
    <property type="match status" value="1"/>
</dbReference>
<evidence type="ECO:0000256" key="3">
    <source>
        <dbReference type="ARBA" id="ARBA00005012"/>
    </source>
</evidence>
<evidence type="ECO:0000256" key="2">
    <source>
        <dbReference type="ARBA" id="ARBA00001974"/>
    </source>
</evidence>
<keyword evidence="10" id="KW-1133">Transmembrane helix</keyword>
<gene>
    <name evidence="9" type="primary">mqo</name>
    <name evidence="11" type="ORF">A7A78_14395</name>
</gene>
<proteinExistence type="inferred from homology"/>
<dbReference type="Proteomes" id="UP000077552">
    <property type="component" value="Unassembled WGS sequence"/>
</dbReference>
<evidence type="ECO:0000256" key="4">
    <source>
        <dbReference type="ARBA" id="ARBA00006389"/>
    </source>
</evidence>
<dbReference type="SUPFAM" id="SSF51905">
    <property type="entry name" value="FAD/NAD(P)-binding domain"/>
    <property type="match status" value="1"/>
</dbReference>
<evidence type="ECO:0000256" key="8">
    <source>
        <dbReference type="ARBA" id="ARBA00023002"/>
    </source>
</evidence>
<dbReference type="NCBIfam" id="NF009875">
    <property type="entry name" value="PRK13339.1"/>
    <property type="match status" value="1"/>
</dbReference>
<dbReference type="OrthoDB" id="9763983at2"/>
<comment type="catalytic activity">
    <reaction evidence="1 9">
        <text>(S)-malate + a quinone = a quinol + oxaloacetate</text>
        <dbReference type="Rhea" id="RHEA:46012"/>
        <dbReference type="ChEBI" id="CHEBI:15589"/>
        <dbReference type="ChEBI" id="CHEBI:16452"/>
        <dbReference type="ChEBI" id="CHEBI:24646"/>
        <dbReference type="ChEBI" id="CHEBI:132124"/>
        <dbReference type="EC" id="1.1.5.4"/>
    </reaction>
</comment>
<protein>
    <recommendedName>
        <fullName evidence="9">Probable malate:quinone oxidoreductase</fullName>
        <ecNumber evidence="9">1.1.5.4</ecNumber>
    </recommendedName>
    <alternativeName>
        <fullName evidence="9">MQO</fullName>
    </alternativeName>
    <alternativeName>
        <fullName evidence="9">Malate dehydrogenase [quinone]</fullName>
    </alternativeName>
</protein>
<evidence type="ECO:0000256" key="9">
    <source>
        <dbReference type="HAMAP-Rule" id="MF_00212"/>
    </source>
</evidence>
<dbReference type="STRING" id="1385699.A7A78_14395"/>
<keyword evidence="6 9" id="KW-0285">Flavoprotein</keyword>
<dbReference type="RefSeq" id="WP_068762625.1">
    <property type="nucleotide sequence ID" value="NZ_LXIE01000036.1"/>
</dbReference>
<dbReference type="GO" id="GO:0047545">
    <property type="term" value="F:(S)-2-hydroxyglutarate dehydrogenase activity"/>
    <property type="evidence" value="ECO:0007669"/>
    <property type="project" value="TreeGrafter"/>
</dbReference>
<evidence type="ECO:0000256" key="7">
    <source>
        <dbReference type="ARBA" id="ARBA00022827"/>
    </source>
</evidence>
<reference evidence="11 12" key="1">
    <citation type="submission" date="2016-05" db="EMBL/GenBank/DDBJ databases">
        <title>Genome sequencing of Vitellibacter soesokkakensis RSSK-12.</title>
        <authorList>
            <person name="Thevarajoo S."/>
            <person name="Selvaratnam C."/>
            <person name="Goh K.M."/>
            <person name="Chan K.-G."/>
            <person name="Chong C.S."/>
        </authorList>
    </citation>
    <scope>NUCLEOTIDE SEQUENCE [LARGE SCALE GENOMIC DNA]</scope>
    <source>
        <strain evidence="11 12">RSSK-12</strain>
    </source>
</reference>
<evidence type="ECO:0000256" key="5">
    <source>
        <dbReference type="ARBA" id="ARBA00022532"/>
    </source>
</evidence>
<dbReference type="InterPro" id="IPR006231">
    <property type="entry name" value="MQO"/>
</dbReference>
<accession>A0A1A9LDV8</accession>
<sequence length="507" mass="58083">MTTVKKIENHYDLICVGGGIMSATLALMLKLIDKNQKILILERLDRVALESSAAWNNAGTGHSAFCELNYTPENEDGSIDVSKAIKVCTQFEKSKQFWSFLINNNLIKNPKDFIHPVPHHSWVEGEDNVEFLKKRVAEMTKHPMFEGMKFSEDFNEMEQWFPLMMTGRSTSEKIAATRMELGTEVNYGVLTRTFFKILEEKFDTPVFTQHEVEDVDPTKDEDWLVKIKNLETKEKIHCDAEHVFIGAGGGALPLLQKVEIDEKEGYGGFPVSGEWLICNNREVIEKHHAKVYGKAEVGAPPMSMPHLDTRYIDGKQELLFGPFAGFSTKFLKEGSFFDLFKSIKWDNIPSMWGVFWHNIPLTKYLIEQVRMGHEDRMEELRKFIKNAKNTDWDLKVAGQRVQIIKRDEEEGGTLEFGTEVVHSKDGRITALLGASPGASVAVDIMIDLLHFAYPEKAKSEAWQQKFSEMIPFWNKEIEQNPEEFKNIRIKCSEVLQINLPKKNDRLA</sequence>
<evidence type="ECO:0000256" key="6">
    <source>
        <dbReference type="ARBA" id="ARBA00022630"/>
    </source>
</evidence>
<dbReference type="NCBIfam" id="NF003611">
    <property type="entry name" value="PRK05257.3-2"/>
    <property type="match status" value="1"/>
</dbReference>
<keyword evidence="10" id="KW-0812">Transmembrane</keyword>
<keyword evidence="5 9" id="KW-0816">Tricarboxylic acid cycle</keyword>
<keyword evidence="12" id="KW-1185">Reference proteome</keyword>
<evidence type="ECO:0000313" key="12">
    <source>
        <dbReference type="Proteomes" id="UP000077552"/>
    </source>
</evidence>
<evidence type="ECO:0000256" key="1">
    <source>
        <dbReference type="ARBA" id="ARBA00001139"/>
    </source>
</evidence>
<dbReference type="PANTHER" id="PTHR43104:SF2">
    <property type="entry name" value="L-2-HYDROXYGLUTARATE DEHYDROGENASE, MITOCHONDRIAL"/>
    <property type="match status" value="1"/>
</dbReference>
<dbReference type="EC" id="1.1.5.4" evidence="9"/>
<dbReference type="UniPathway" id="UPA00223">
    <property type="reaction ID" value="UER01008"/>
</dbReference>
<evidence type="ECO:0000313" key="11">
    <source>
        <dbReference type="EMBL" id="OAD90565.1"/>
    </source>
</evidence>
<keyword evidence="7 9" id="KW-0274">FAD</keyword>
<evidence type="ECO:0000256" key="10">
    <source>
        <dbReference type="SAM" id="Phobius"/>
    </source>
</evidence>
<keyword evidence="10" id="KW-0472">Membrane</keyword>
<organism evidence="11 12">
    <name type="scientific">Aequorivita soesokkakensis</name>
    <dbReference type="NCBI Taxonomy" id="1385699"/>
    <lineage>
        <taxon>Bacteria</taxon>
        <taxon>Pseudomonadati</taxon>
        <taxon>Bacteroidota</taxon>
        <taxon>Flavobacteriia</taxon>
        <taxon>Flavobacteriales</taxon>
        <taxon>Flavobacteriaceae</taxon>
        <taxon>Aequorivita</taxon>
    </lineage>
</organism>
<dbReference type="NCBIfam" id="TIGR01320">
    <property type="entry name" value="mal_quin_oxido"/>
    <property type="match status" value="1"/>
</dbReference>
<name>A0A1A9LDV8_9FLAO</name>
<comment type="pathway">
    <text evidence="3 9">Carbohydrate metabolism; tricarboxylic acid cycle; oxaloacetate from (S)-malate (quinone route): step 1/1.</text>
</comment>
<comment type="similarity">
    <text evidence="4 9">Belongs to the MQO family.</text>
</comment>
<dbReference type="NCBIfam" id="NF003605">
    <property type="entry name" value="PRK05257.1-4"/>
    <property type="match status" value="1"/>
</dbReference>
<keyword evidence="8 9" id="KW-0560">Oxidoreductase</keyword>